<keyword evidence="2" id="KW-0808">Transferase</keyword>
<proteinExistence type="predicted"/>
<gene>
    <name evidence="2" type="ORF">PCL1606_01910</name>
</gene>
<dbReference type="Gene3D" id="3.40.50.170">
    <property type="entry name" value="Formyl transferase, N-terminal domain"/>
    <property type="match status" value="1"/>
</dbReference>
<reference evidence="2 3" key="1">
    <citation type="journal article" date="2015" name="Mol. Plant Microbe Interact.">
        <title>Comparative Genomic Analysis of Pseudomonas chlororaphis PCL1606 Reveals New Insight into Antifungal Compounds Involved in Biocontrol.</title>
        <authorList>
            <person name="Calderon C.E."/>
            <person name="Ramos C."/>
            <person name="de Vicente A."/>
            <person name="Cazorla F.M."/>
        </authorList>
    </citation>
    <scope>NUCLEOTIDE SEQUENCE [LARGE SCALE GENOMIC DNA]</scope>
    <source>
        <strain evidence="2 3">PCL1606</strain>
    </source>
</reference>
<organism evidence="2 3">
    <name type="scientific">Pseudomonas chlororaphis</name>
    <dbReference type="NCBI Taxonomy" id="587753"/>
    <lineage>
        <taxon>Bacteria</taxon>
        <taxon>Pseudomonadati</taxon>
        <taxon>Pseudomonadota</taxon>
        <taxon>Gammaproteobacteria</taxon>
        <taxon>Pseudomonadales</taxon>
        <taxon>Pseudomonadaceae</taxon>
        <taxon>Pseudomonas</taxon>
    </lineage>
</organism>
<dbReference type="InterPro" id="IPR002376">
    <property type="entry name" value="Formyl_transf_N"/>
</dbReference>
<dbReference type="OrthoDB" id="467573at2"/>
<dbReference type="GO" id="GO:0016740">
    <property type="term" value="F:transferase activity"/>
    <property type="evidence" value="ECO:0007669"/>
    <property type="project" value="UniProtKB-KW"/>
</dbReference>
<accession>A0A0D5XRE9</accession>
<dbReference type="SUPFAM" id="SSF53328">
    <property type="entry name" value="Formyltransferase"/>
    <property type="match status" value="1"/>
</dbReference>
<dbReference type="EMBL" id="CP011110">
    <property type="protein sequence ID" value="AKA21646.1"/>
    <property type="molecule type" value="Genomic_DNA"/>
</dbReference>
<dbReference type="KEGG" id="pcz:PCL1606_01910"/>
<dbReference type="RefSeq" id="WP_045880583.1">
    <property type="nucleotide sequence ID" value="NZ_CP011110.1"/>
</dbReference>
<dbReference type="InterPro" id="IPR036477">
    <property type="entry name" value="Formyl_transf_N_sf"/>
</dbReference>
<evidence type="ECO:0000313" key="2">
    <source>
        <dbReference type="EMBL" id="AKA21646.1"/>
    </source>
</evidence>
<dbReference type="AlphaFoldDB" id="A0A0D5XRE9"/>
<feature type="domain" description="Formyl transferase N-terminal" evidence="1">
    <location>
        <begin position="80"/>
        <end position="180"/>
    </location>
</feature>
<dbReference type="PATRIC" id="fig|587753.10.peg.190"/>
<dbReference type="Pfam" id="PF00551">
    <property type="entry name" value="Formyl_trans_N"/>
    <property type="match status" value="1"/>
</dbReference>
<name>A0A0D5XRE9_9PSED</name>
<evidence type="ECO:0000259" key="1">
    <source>
        <dbReference type="Pfam" id="PF00551"/>
    </source>
</evidence>
<evidence type="ECO:0000313" key="3">
    <source>
        <dbReference type="Proteomes" id="UP000032748"/>
    </source>
</evidence>
<protein>
    <submittedName>
        <fullName evidence="2">Methionyl-tRNA formyltransferase</fullName>
    </submittedName>
</protein>
<dbReference type="Proteomes" id="UP000032748">
    <property type="component" value="Chromosome"/>
</dbReference>
<sequence>MSRARLLILCARTARSVAYLQGLAAAGIEPEAVIVYGQGGGPLQTTRDLRVQPLAGVFCPDLSQDLDACLATLGWPHETCPGQSLDDPHLLACIARQAPDLLVYSGYGGQLVPAALLNRYPVLHIHSGWLPDYRGSTTIYYQIVERRECAASALLLDEQIDTGPVLARKSYPLPPAGLDIDYLYDNAIRADLLVQVLTRWRETGPQALQPLPAETEQPPYFIIHPLLKHLALLAVDKHEEAP</sequence>